<dbReference type="InterPro" id="IPR003542">
    <property type="entry name" value="Enbac_synth_compD-like"/>
</dbReference>
<organism evidence="5 6">
    <name type="scientific">Streptomyces sanyensis</name>
    <dbReference type="NCBI Taxonomy" id="568869"/>
    <lineage>
        <taxon>Bacteria</taxon>
        <taxon>Bacillati</taxon>
        <taxon>Actinomycetota</taxon>
        <taxon>Actinomycetes</taxon>
        <taxon>Kitasatosporales</taxon>
        <taxon>Streptomycetaceae</taxon>
        <taxon>Streptomyces</taxon>
    </lineage>
</organism>
<name>A0ABP8ZT27_9ACTN</name>
<evidence type="ECO:0000259" key="4">
    <source>
        <dbReference type="Pfam" id="PF17837"/>
    </source>
</evidence>
<dbReference type="GO" id="GO:0016740">
    <property type="term" value="F:transferase activity"/>
    <property type="evidence" value="ECO:0007669"/>
    <property type="project" value="UniProtKB-KW"/>
</dbReference>
<dbReference type="Pfam" id="PF01648">
    <property type="entry name" value="ACPS"/>
    <property type="match status" value="1"/>
</dbReference>
<dbReference type="SUPFAM" id="SSF56214">
    <property type="entry name" value="4'-phosphopantetheinyl transferase"/>
    <property type="match status" value="1"/>
</dbReference>
<protein>
    <submittedName>
        <fullName evidence="5">4'-phosphopantetheinyl transferase superfamily protein</fullName>
    </submittedName>
</protein>
<dbReference type="EMBL" id="BAABJV010000001">
    <property type="protein sequence ID" value="GAA4765449.1"/>
    <property type="molecule type" value="Genomic_DNA"/>
</dbReference>
<sequence>MIGSLLPPGVHHAEAFADDEEPGRFPEETALVARAVPARRREFATVRRCARTALAELGVPPAPLLKGRRGEPLWPHGVVGSMTHCAGYRGAVVAAASGVASLGIDAEPDEPLPDGVLKLIAVAEERERLAAGPSPAPGVHGDRLLFCAKEAVFKTWYPLMRQELDFHEASVRFHRTGGTCGTFHAALLVPGPQVAGRRLDGLSGRWTARNGLLLTAVTLLADGTHPQATSSGGGGTATGSRSPTPL</sequence>
<keyword evidence="6" id="KW-1185">Reference proteome</keyword>
<dbReference type="PANTHER" id="PTHR38096:SF1">
    <property type="entry name" value="ENTEROBACTIN SYNTHASE COMPONENT D"/>
    <property type="match status" value="1"/>
</dbReference>
<evidence type="ECO:0000256" key="1">
    <source>
        <dbReference type="ARBA" id="ARBA00022679"/>
    </source>
</evidence>
<dbReference type="Proteomes" id="UP001501147">
    <property type="component" value="Unassembled WGS sequence"/>
</dbReference>
<dbReference type="InterPro" id="IPR037143">
    <property type="entry name" value="4-PPantetheinyl_Trfase_dom_sf"/>
</dbReference>
<dbReference type="InterPro" id="IPR041354">
    <property type="entry name" value="4PPT_N"/>
</dbReference>
<comment type="caution">
    <text evidence="5">The sequence shown here is derived from an EMBL/GenBank/DDBJ whole genome shotgun (WGS) entry which is preliminary data.</text>
</comment>
<evidence type="ECO:0000313" key="5">
    <source>
        <dbReference type="EMBL" id="GAA4765449.1"/>
    </source>
</evidence>
<evidence type="ECO:0000256" key="2">
    <source>
        <dbReference type="SAM" id="MobiDB-lite"/>
    </source>
</evidence>
<dbReference type="RefSeq" id="WP_345609637.1">
    <property type="nucleotide sequence ID" value="NZ_BAABJV010000001.1"/>
</dbReference>
<dbReference type="PRINTS" id="PR01399">
    <property type="entry name" value="ENTSNTHTASED"/>
</dbReference>
<dbReference type="PANTHER" id="PTHR38096">
    <property type="entry name" value="ENTEROBACTIN SYNTHASE COMPONENT D"/>
    <property type="match status" value="1"/>
</dbReference>
<dbReference type="Pfam" id="PF17837">
    <property type="entry name" value="4PPT_N"/>
    <property type="match status" value="1"/>
</dbReference>
<feature type="domain" description="4'-phosphopantetheinyl transferase" evidence="3">
    <location>
        <begin position="101"/>
        <end position="184"/>
    </location>
</feature>
<dbReference type="InterPro" id="IPR008278">
    <property type="entry name" value="4-PPantetheinyl_Trfase_dom"/>
</dbReference>
<accession>A0ABP8ZT27</accession>
<feature type="region of interest" description="Disordered" evidence="2">
    <location>
        <begin position="225"/>
        <end position="246"/>
    </location>
</feature>
<keyword evidence="1 5" id="KW-0808">Transferase</keyword>
<feature type="domain" description="4'-phosphopantetheinyl transferase N-terminal" evidence="4">
    <location>
        <begin position="27"/>
        <end position="94"/>
    </location>
</feature>
<proteinExistence type="predicted"/>
<evidence type="ECO:0000259" key="3">
    <source>
        <dbReference type="Pfam" id="PF01648"/>
    </source>
</evidence>
<evidence type="ECO:0000313" key="6">
    <source>
        <dbReference type="Proteomes" id="UP001501147"/>
    </source>
</evidence>
<gene>
    <name evidence="5" type="ORF">GCM10023329_09380</name>
</gene>
<reference evidence="6" key="1">
    <citation type="journal article" date="2019" name="Int. J. Syst. Evol. Microbiol.">
        <title>The Global Catalogue of Microorganisms (GCM) 10K type strain sequencing project: providing services to taxonomists for standard genome sequencing and annotation.</title>
        <authorList>
            <consortium name="The Broad Institute Genomics Platform"/>
            <consortium name="The Broad Institute Genome Sequencing Center for Infectious Disease"/>
            <person name="Wu L."/>
            <person name="Ma J."/>
        </authorList>
    </citation>
    <scope>NUCLEOTIDE SEQUENCE [LARGE SCALE GENOMIC DNA]</scope>
    <source>
        <strain evidence="6">JCM 18324</strain>
    </source>
</reference>